<feature type="region of interest" description="Disordered" evidence="1">
    <location>
        <begin position="1"/>
        <end position="20"/>
    </location>
</feature>
<evidence type="ECO:0000256" key="1">
    <source>
        <dbReference type="SAM" id="MobiDB-lite"/>
    </source>
</evidence>
<proteinExistence type="predicted"/>
<name>A0A7U9DTB5_STRLI</name>
<feature type="region of interest" description="Disordered" evidence="1">
    <location>
        <begin position="30"/>
        <end position="49"/>
    </location>
</feature>
<accession>A0A7U9DTB5</accession>
<gene>
    <name evidence="2" type="ORF">SLI_5074</name>
</gene>
<protein>
    <submittedName>
        <fullName evidence="2">Uncharacterized protein</fullName>
    </submittedName>
</protein>
<dbReference type="AlphaFoldDB" id="A0A7U9DTB5"/>
<sequence length="49" mass="5710">MRPQHLSRHFGTGRPFNECRHGRFPLQLGRSDLSSTVHHATDNRSDLRK</sequence>
<dbReference type="Proteomes" id="UP000014062">
    <property type="component" value="Chromosome"/>
</dbReference>
<evidence type="ECO:0000313" key="3">
    <source>
        <dbReference type="Proteomes" id="UP000014062"/>
    </source>
</evidence>
<feature type="compositionally biased region" description="Basic and acidic residues" evidence="1">
    <location>
        <begin position="39"/>
        <end position="49"/>
    </location>
</feature>
<dbReference type="EMBL" id="CM001889">
    <property type="protein sequence ID" value="EOY49782.1"/>
    <property type="molecule type" value="Genomic_DNA"/>
</dbReference>
<evidence type="ECO:0000313" key="2">
    <source>
        <dbReference type="EMBL" id="EOY49782.1"/>
    </source>
</evidence>
<reference evidence="3" key="1">
    <citation type="journal article" date="2013" name="Genome Biol. Evol.">
        <title>The genome sequence of Streptomyces lividans 66 reveals a novel tRNA-dependent peptide biosynthetic system within a metal-related genomic island.</title>
        <authorList>
            <person name="Cruz-Morales P."/>
            <person name="Vijgenboom E."/>
            <person name="Iruegas-Bocardo F."/>
            <person name="Girard G."/>
            <person name="Yanez-Guerra L.A."/>
            <person name="Ramos-Aboites H.E."/>
            <person name="Pernodet J.L."/>
            <person name="Anne J."/>
            <person name="van Wezel G.P."/>
            <person name="Barona-Gomez F."/>
        </authorList>
    </citation>
    <scope>NUCLEOTIDE SEQUENCE [LARGE SCALE GENOMIC DNA]</scope>
    <source>
        <strain evidence="3">1326</strain>
    </source>
</reference>
<organism evidence="2 3">
    <name type="scientific">Streptomyces lividans 1326</name>
    <dbReference type="NCBI Taxonomy" id="1200984"/>
    <lineage>
        <taxon>Bacteria</taxon>
        <taxon>Bacillati</taxon>
        <taxon>Actinomycetota</taxon>
        <taxon>Actinomycetes</taxon>
        <taxon>Kitasatosporales</taxon>
        <taxon>Streptomycetaceae</taxon>
        <taxon>Streptomyces</taxon>
    </lineage>
</organism>